<sequence>MERRQCVIFFLFSVTFFVFCELGACSTTEDDLTSCLTTAGVHNFTTIDDPTYGSLVSLSIKNLRFTTPPSVITQEPFVVILPEDTPQLASSIRCARAASYTIVLRSGGHSYEGFSSVSETSPFVVLDLMNLDRVAVDLETETAWVQGGATLGELYHAIGSSSKRYAFPAGMCPTVGVGGHFSGGGYGTLARKFGLSADNIVDAELVDGEGRVLDRNTMGEDVFWAIRGGGGGNWAAVADWKIKLLEIPETVTAFQVARTGSPAEMAKLWHKWQLFAAEVEDESFLMIQIASKNETHGPGVIVLNFVGVFLGPRESAFSSMASAFPELNVGSDDLKEMTWLESVTFTSVSDRVLQVSDLKNRFLYEKAFSKIKSDFVREPMTEDGIRGALEIIAEQPKAVLALNPYGGAMRRIVSDAIAFPHRAGNLYSIDYIVQWQEEGDTESDLCVRWLRRIYEYMTPYVSNEPRASYVNDVDLDLGTIDWNKLQGTSGVEATEIARAWAEKYFLGNYDRLVRAKTVIDPRNVFRHPQSIPPISILDAA</sequence>
<dbReference type="Gene3D" id="3.40.462.20">
    <property type="match status" value="1"/>
</dbReference>
<evidence type="ECO:0000256" key="2">
    <source>
        <dbReference type="ARBA" id="ARBA00005466"/>
    </source>
</evidence>
<evidence type="ECO:0000256" key="4">
    <source>
        <dbReference type="ARBA" id="ARBA00022729"/>
    </source>
</evidence>
<dbReference type="EMBL" id="JAINDJ010000004">
    <property type="protein sequence ID" value="KAG9449111.1"/>
    <property type="molecule type" value="Genomic_DNA"/>
</dbReference>
<evidence type="ECO:0000256" key="1">
    <source>
        <dbReference type="ARBA" id="ARBA00001974"/>
    </source>
</evidence>
<dbReference type="AlphaFoldDB" id="A0AAV7EMJ4"/>
<dbReference type="Gene3D" id="3.30.43.10">
    <property type="entry name" value="Uridine Diphospho-n-acetylenolpyruvylglucosamine Reductase, domain 2"/>
    <property type="match status" value="1"/>
</dbReference>
<reference evidence="9 10" key="1">
    <citation type="submission" date="2021-07" db="EMBL/GenBank/DDBJ databases">
        <title>The Aristolochia fimbriata genome: insights into angiosperm evolution, floral development and chemical biosynthesis.</title>
        <authorList>
            <person name="Jiao Y."/>
        </authorList>
    </citation>
    <scope>NUCLEOTIDE SEQUENCE [LARGE SCALE GENOMIC DNA]</scope>
    <source>
        <strain evidence="9">IBCAS-2021</strain>
        <tissue evidence="9">Leaf</tissue>
    </source>
</reference>
<feature type="chain" id="PRO_5043764848" description="FAD-binding PCMH-type domain-containing protein" evidence="7">
    <location>
        <begin position="26"/>
        <end position="540"/>
    </location>
</feature>
<comment type="cofactor">
    <cofactor evidence="1">
        <name>FAD</name>
        <dbReference type="ChEBI" id="CHEBI:57692"/>
    </cofactor>
</comment>
<dbReference type="Pfam" id="PF01565">
    <property type="entry name" value="FAD_binding_4"/>
    <property type="match status" value="1"/>
</dbReference>
<dbReference type="SUPFAM" id="SSF56176">
    <property type="entry name" value="FAD-binding/transporter-associated domain-like"/>
    <property type="match status" value="1"/>
</dbReference>
<evidence type="ECO:0000256" key="3">
    <source>
        <dbReference type="ARBA" id="ARBA00022630"/>
    </source>
</evidence>
<dbReference type="InterPro" id="IPR016166">
    <property type="entry name" value="FAD-bd_PCMH"/>
</dbReference>
<feature type="signal peptide" evidence="7">
    <location>
        <begin position="1"/>
        <end position="25"/>
    </location>
</feature>
<dbReference type="Proteomes" id="UP000825729">
    <property type="component" value="Unassembled WGS sequence"/>
</dbReference>
<keyword evidence="4 7" id="KW-0732">Signal</keyword>
<organism evidence="9 10">
    <name type="scientific">Aristolochia fimbriata</name>
    <name type="common">White veined hardy Dutchman's pipe vine</name>
    <dbReference type="NCBI Taxonomy" id="158543"/>
    <lineage>
        <taxon>Eukaryota</taxon>
        <taxon>Viridiplantae</taxon>
        <taxon>Streptophyta</taxon>
        <taxon>Embryophyta</taxon>
        <taxon>Tracheophyta</taxon>
        <taxon>Spermatophyta</taxon>
        <taxon>Magnoliopsida</taxon>
        <taxon>Magnoliidae</taxon>
        <taxon>Piperales</taxon>
        <taxon>Aristolochiaceae</taxon>
        <taxon>Aristolochia</taxon>
    </lineage>
</organism>
<dbReference type="InterPro" id="IPR036318">
    <property type="entry name" value="FAD-bd_PCMH-like_sf"/>
</dbReference>
<comment type="caution">
    <text evidence="9">The sequence shown here is derived from an EMBL/GenBank/DDBJ whole genome shotgun (WGS) entry which is preliminary data.</text>
</comment>
<dbReference type="PROSITE" id="PS51387">
    <property type="entry name" value="FAD_PCMH"/>
    <property type="match status" value="1"/>
</dbReference>
<keyword evidence="5" id="KW-0274">FAD</keyword>
<evidence type="ECO:0000256" key="5">
    <source>
        <dbReference type="ARBA" id="ARBA00022827"/>
    </source>
</evidence>
<name>A0AAV7EMJ4_ARIFI</name>
<evidence type="ECO:0000256" key="6">
    <source>
        <dbReference type="ARBA" id="ARBA00023180"/>
    </source>
</evidence>
<dbReference type="Gene3D" id="3.30.465.10">
    <property type="match status" value="1"/>
</dbReference>
<keyword evidence="3" id="KW-0285">Flavoprotein</keyword>
<dbReference type="GO" id="GO:0016491">
    <property type="term" value="F:oxidoreductase activity"/>
    <property type="evidence" value="ECO:0007669"/>
    <property type="project" value="InterPro"/>
</dbReference>
<proteinExistence type="inferred from homology"/>
<keyword evidence="10" id="KW-1185">Reference proteome</keyword>
<comment type="similarity">
    <text evidence="2">Belongs to the oxygen-dependent FAD-linked oxidoreductase family.</text>
</comment>
<dbReference type="InterPro" id="IPR006094">
    <property type="entry name" value="Oxid_FAD_bind_N"/>
</dbReference>
<protein>
    <recommendedName>
        <fullName evidence="8">FAD-binding PCMH-type domain-containing protein</fullName>
    </recommendedName>
</protein>
<dbReference type="InterPro" id="IPR016167">
    <property type="entry name" value="FAD-bd_PCMH_sub1"/>
</dbReference>
<dbReference type="InterPro" id="IPR016169">
    <property type="entry name" value="FAD-bd_PCMH_sub2"/>
</dbReference>
<gene>
    <name evidence="9" type="ORF">H6P81_009076</name>
</gene>
<dbReference type="InterPro" id="IPR012951">
    <property type="entry name" value="BBE"/>
</dbReference>
<dbReference type="Pfam" id="PF08031">
    <property type="entry name" value="BBE"/>
    <property type="match status" value="1"/>
</dbReference>
<evidence type="ECO:0000313" key="9">
    <source>
        <dbReference type="EMBL" id="KAG9449111.1"/>
    </source>
</evidence>
<feature type="domain" description="FAD-binding PCMH-type" evidence="8">
    <location>
        <begin position="72"/>
        <end position="247"/>
    </location>
</feature>
<evidence type="ECO:0000313" key="10">
    <source>
        <dbReference type="Proteomes" id="UP000825729"/>
    </source>
</evidence>
<dbReference type="GO" id="GO:0071949">
    <property type="term" value="F:FAD binding"/>
    <property type="evidence" value="ECO:0007669"/>
    <property type="project" value="InterPro"/>
</dbReference>
<accession>A0AAV7EMJ4</accession>
<evidence type="ECO:0000256" key="7">
    <source>
        <dbReference type="SAM" id="SignalP"/>
    </source>
</evidence>
<evidence type="ECO:0000259" key="8">
    <source>
        <dbReference type="PROSITE" id="PS51387"/>
    </source>
</evidence>
<keyword evidence="6" id="KW-0325">Glycoprotein</keyword>
<dbReference type="PANTHER" id="PTHR32448">
    <property type="entry name" value="OS08G0158400 PROTEIN"/>
    <property type="match status" value="1"/>
</dbReference>